<name>A0A067TYT4_GALM3</name>
<dbReference type="Gene3D" id="3.40.50.300">
    <property type="entry name" value="P-loop containing nucleotide triphosphate hydrolases"/>
    <property type="match status" value="1"/>
</dbReference>
<dbReference type="Pfam" id="PF24883">
    <property type="entry name" value="NPHP3_N"/>
    <property type="match status" value="1"/>
</dbReference>
<dbReference type="HOGENOM" id="CLU_000288_6_10_1"/>
<gene>
    <name evidence="3" type="ORF">GALMADRAFT_702712</name>
</gene>
<dbReference type="PANTHER" id="PTHR10039:SF17">
    <property type="entry name" value="FUNGAL STAND N-TERMINAL GOODBYE DOMAIN-CONTAINING PROTEIN-RELATED"/>
    <property type="match status" value="1"/>
</dbReference>
<evidence type="ECO:0000313" key="3">
    <source>
        <dbReference type="EMBL" id="KDR84223.1"/>
    </source>
</evidence>
<dbReference type="Proteomes" id="UP000027222">
    <property type="component" value="Unassembled WGS sequence"/>
</dbReference>
<protein>
    <recommendedName>
        <fullName evidence="2">Nephrocystin 3-like N-terminal domain-containing protein</fullName>
    </recommendedName>
</protein>
<dbReference type="PANTHER" id="PTHR10039">
    <property type="entry name" value="AMELOGENIN"/>
    <property type="match status" value="1"/>
</dbReference>
<evidence type="ECO:0000313" key="4">
    <source>
        <dbReference type="Proteomes" id="UP000027222"/>
    </source>
</evidence>
<feature type="domain" description="Nephrocystin 3-like N-terminal" evidence="2">
    <location>
        <begin position="86"/>
        <end position="237"/>
    </location>
</feature>
<keyword evidence="1" id="KW-0677">Repeat</keyword>
<dbReference type="AlphaFoldDB" id="A0A067TYT4"/>
<evidence type="ECO:0000259" key="2">
    <source>
        <dbReference type="Pfam" id="PF24883"/>
    </source>
</evidence>
<accession>A0A067TYT4</accession>
<reference evidence="4" key="1">
    <citation type="journal article" date="2014" name="Proc. Natl. Acad. Sci. U.S.A.">
        <title>Extensive sampling of basidiomycete genomes demonstrates inadequacy of the white-rot/brown-rot paradigm for wood decay fungi.</title>
        <authorList>
            <person name="Riley R."/>
            <person name="Salamov A.A."/>
            <person name="Brown D.W."/>
            <person name="Nagy L.G."/>
            <person name="Floudas D."/>
            <person name="Held B.W."/>
            <person name="Levasseur A."/>
            <person name="Lombard V."/>
            <person name="Morin E."/>
            <person name="Otillar R."/>
            <person name="Lindquist E.A."/>
            <person name="Sun H."/>
            <person name="LaButti K.M."/>
            <person name="Schmutz J."/>
            <person name="Jabbour D."/>
            <person name="Luo H."/>
            <person name="Baker S.E."/>
            <person name="Pisabarro A.G."/>
            <person name="Walton J.D."/>
            <person name="Blanchette R.A."/>
            <person name="Henrissat B."/>
            <person name="Martin F."/>
            <person name="Cullen D."/>
            <person name="Hibbett D.S."/>
            <person name="Grigoriev I.V."/>
        </authorList>
    </citation>
    <scope>NUCLEOTIDE SEQUENCE [LARGE SCALE GENOMIC DNA]</scope>
    <source>
        <strain evidence="4">CBS 339.88</strain>
    </source>
</reference>
<evidence type="ECO:0000256" key="1">
    <source>
        <dbReference type="ARBA" id="ARBA00022737"/>
    </source>
</evidence>
<sequence>MFSNSNVLITGGTSTYVAGNVVYHREPVDLHHSLASGFKDLCAQVPAGALHNSGEVSDQPKCHPGTRVAILEHLVAWAGALAYAYPIIWLHGPAGAGKSAILRTIAQMFDPDLLVASFFFFRTAAGRNNADHFIATIAYQLALSIPATRSYIEKAVENNPLIFSLSLWHQARALIVSPILSVCDEDPSFASSPKPRVIIVDGLDECRGPGKQCDVLQVLCHILQSLPIPFAVLVASRPEHHIRDAFDFGDLNKSSSRLSLDNAYNADTDIKKYLTDSFDAIKANPRLVSYLPTSSPWPSKEVLSKLVAKASGQFIFASTVVKFVSSTRHNPARRLDIILGTLEAGNLKPFEQLDVLYSTIFFSIDPEDLTNALRVLGVLIVPYNEHALGRSRTPALLERLLHLDHGEVRHLLFDLESLLTVGRDDEGIRFFHASLSDFLFDKSRSGQLSIDAGSIYADLARHCINHLPTSADQDWTGIQYFFKDNISLFFSKATPTLELQQAIENFDFAKVIESSKEHYPPWQGIRELCPLLLDAVVNHSAFPNPEQLFNAQFITYQQLVRPAVQLYFQNVDLKYFLISSVTLWTVTRRDYQQDLLNHVFDLSSQVISADNKIGLNIIEMNSNGRATGIPPIITFLQKLFDDRNGPFFIDEDQYADMTLYILNRVHKYSGFHEQHSSRGPV</sequence>
<dbReference type="SUPFAM" id="SSF52540">
    <property type="entry name" value="P-loop containing nucleoside triphosphate hydrolases"/>
    <property type="match status" value="1"/>
</dbReference>
<organism evidence="3 4">
    <name type="scientific">Galerina marginata (strain CBS 339.88)</name>
    <dbReference type="NCBI Taxonomy" id="685588"/>
    <lineage>
        <taxon>Eukaryota</taxon>
        <taxon>Fungi</taxon>
        <taxon>Dikarya</taxon>
        <taxon>Basidiomycota</taxon>
        <taxon>Agaricomycotina</taxon>
        <taxon>Agaricomycetes</taxon>
        <taxon>Agaricomycetidae</taxon>
        <taxon>Agaricales</taxon>
        <taxon>Agaricineae</taxon>
        <taxon>Strophariaceae</taxon>
        <taxon>Galerina</taxon>
    </lineage>
</organism>
<dbReference type="OrthoDB" id="163438at2759"/>
<dbReference type="EMBL" id="KL142368">
    <property type="protein sequence ID" value="KDR84223.1"/>
    <property type="molecule type" value="Genomic_DNA"/>
</dbReference>
<keyword evidence="4" id="KW-1185">Reference proteome</keyword>
<proteinExistence type="predicted"/>
<dbReference type="InterPro" id="IPR056884">
    <property type="entry name" value="NPHP3-like_N"/>
</dbReference>
<dbReference type="InterPro" id="IPR027417">
    <property type="entry name" value="P-loop_NTPase"/>
</dbReference>